<sequence>MREHLEAINHLEAVESLKEHLEIYKVRGCLVSFLRINSLEKAGPGGKAGPAFSIISA</sequence>
<dbReference type="Proteomes" id="UP001589654">
    <property type="component" value="Unassembled WGS sequence"/>
</dbReference>
<dbReference type="RefSeq" id="WP_290246223.1">
    <property type="nucleotide sequence ID" value="NZ_JAUFQT010000001.1"/>
</dbReference>
<organism evidence="1 2">
    <name type="scientific">Echinicola jeungdonensis</name>
    <dbReference type="NCBI Taxonomy" id="709343"/>
    <lineage>
        <taxon>Bacteria</taxon>
        <taxon>Pseudomonadati</taxon>
        <taxon>Bacteroidota</taxon>
        <taxon>Cytophagia</taxon>
        <taxon>Cytophagales</taxon>
        <taxon>Cyclobacteriaceae</taxon>
        <taxon>Echinicola</taxon>
    </lineage>
</organism>
<comment type="caution">
    <text evidence="1">The sequence shown here is derived from an EMBL/GenBank/DDBJ whole genome shotgun (WGS) entry which is preliminary data.</text>
</comment>
<evidence type="ECO:0000313" key="1">
    <source>
        <dbReference type="EMBL" id="MFB9210358.1"/>
    </source>
</evidence>
<name>A0ABV5J0L6_9BACT</name>
<protein>
    <submittedName>
        <fullName evidence="1">Uncharacterized protein</fullName>
    </submittedName>
</protein>
<keyword evidence="2" id="KW-1185">Reference proteome</keyword>
<evidence type="ECO:0000313" key="2">
    <source>
        <dbReference type="Proteomes" id="UP001589654"/>
    </source>
</evidence>
<reference evidence="1 2" key="1">
    <citation type="submission" date="2024-09" db="EMBL/GenBank/DDBJ databases">
        <authorList>
            <person name="Sun Q."/>
            <person name="Mori K."/>
        </authorList>
    </citation>
    <scope>NUCLEOTIDE SEQUENCE [LARGE SCALE GENOMIC DNA]</scope>
    <source>
        <strain evidence="1 2">CECT 7682</strain>
    </source>
</reference>
<gene>
    <name evidence="1" type="ORF">ACFFUR_00940</name>
</gene>
<dbReference type="EMBL" id="JBHMEW010000007">
    <property type="protein sequence ID" value="MFB9210358.1"/>
    <property type="molecule type" value="Genomic_DNA"/>
</dbReference>
<proteinExistence type="predicted"/>
<accession>A0ABV5J0L6</accession>